<dbReference type="Proteomes" id="UP001152300">
    <property type="component" value="Unassembled WGS sequence"/>
</dbReference>
<evidence type="ECO:0000313" key="3">
    <source>
        <dbReference type="Proteomes" id="UP001152300"/>
    </source>
</evidence>
<name>A0A9X0AUR5_9HELO</name>
<reference evidence="2" key="1">
    <citation type="submission" date="2022-11" db="EMBL/GenBank/DDBJ databases">
        <title>Genome Resource of Sclerotinia nivalis Strain SnTB1, a Plant Pathogen Isolated from American Ginseng.</title>
        <authorList>
            <person name="Fan S."/>
        </authorList>
    </citation>
    <scope>NUCLEOTIDE SEQUENCE</scope>
    <source>
        <strain evidence="2">SnTB1</strain>
    </source>
</reference>
<organism evidence="2 3">
    <name type="scientific">Sclerotinia nivalis</name>
    <dbReference type="NCBI Taxonomy" id="352851"/>
    <lineage>
        <taxon>Eukaryota</taxon>
        <taxon>Fungi</taxon>
        <taxon>Dikarya</taxon>
        <taxon>Ascomycota</taxon>
        <taxon>Pezizomycotina</taxon>
        <taxon>Leotiomycetes</taxon>
        <taxon>Helotiales</taxon>
        <taxon>Sclerotiniaceae</taxon>
        <taxon>Sclerotinia</taxon>
    </lineage>
</organism>
<feature type="compositionally biased region" description="Acidic residues" evidence="1">
    <location>
        <begin position="306"/>
        <end position="319"/>
    </location>
</feature>
<dbReference type="AlphaFoldDB" id="A0A9X0AUR5"/>
<keyword evidence="3" id="KW-1185">Reference proteome</keyword>
<dbReference type="EMBL" id="JAPEIS010000002">
    <property type="protein sequence ID" value="KAJ8068828.1"/>
    <property type="molecule type" value="Genomic_DNA"/>
</dbReference>
<accession>A0A9X0AUR5</accession>
<feature type="region of interest" description="Disordered" evidence="1">
    <location>
        <begin position="291"/>
        <end position="319"/>
    </location>
</feature>
<sequence>MCKRQWASFTHCSDIRTAEYRCKHNPIGQPFENCKTRSFKQPPRSYFAKGGIIRHPDPEMMLFQGRCVDWGAQVKKDAYTGFLKVCGGHVFLINEPTWIMCSNDWKDAIHNTHGHELVAELGLKDHIINSRDMSESNVERAVFEELMRSVRSVESSKAVLTKDKAEEAAPKVRHIEPIEMIVVAAGLPMLPGKTIYNLLTMLKNHPDFPQELIQEHGVFEVQLDSLPPNLLSILHETVCTQLPTVADTIREAYQRGVHKRIDYDYSVYTEGIDDGRNLNLGIPLITTCANKDGNEESLDPIIETSGGEESEEDPVEISD</sequence>
<dbReference type="OrthoDB" id="3550258at2759"/>
<gene>
    <name evidence="2" type="ORF">OCU04_002519</name>
</gene>
<proteinExistence type="predicted"/>
<comment type="caution">
    <text evidence="2">The sequence shown here is derived from an EMBL/GenBank/DDBJ whole genome shotgun (WGS) entry which is preliminary data.</text>
</comment>
<evidence type="ECO:0000256" key="1">
    <source>
        <dbReference type="SAM" id="MobiDB-lite"/>
    </source>
</evidence>
<protein>
    <submittedName>
        <fullName evidence="2">Uncharacterized protein</fullName>
    </submittedName>
</protein>
<evidence type="ECO:0000313" key="2">
    <source>
        <dbReference type="EMBL" id="KAJ8068828.1"/>
    </source>
</evidence>